<evidence type="ECO:0000313" key="1">
    <source>
        <dbReference type="EMBL" id="CAD7002228.1"/>
    </source>
</evidence>
<proteinExistence type="predicted"/>
<evidence type="ECO:0000313" key="2">
    <source>
        <dbReference type="Proteomes" id="UP000606786"/>
    </source>
</evidence>
<name>A0A811UV96_CERCA</name>
<dbReference type="Proteomes" id="UP000606786">
    <property type="component" value="Unassembled WGS sequence"/>
</dbReference>
<protein>
    <submittedName>
        <fullName evidence="1">(Mediterranean fruit fly) hypothetical protein</fullName>
    </submittedName>
</protein>
<organism evidence="1 2">
    <name type="scientific">Ceratitis capitata</name>
    <name type="common">Mediterranean fruit fly</name>
    <name type="synonym">Tephritis capitata</name>
    <dbReference type="NCBI Taxonomy" id="7213"/>
    <lineage>
        <taxon>Eukaryota</taxon>
        <taxon>Metazoa</taxon>
        <taxon>Ecdysozoa</taxon>
        <taxon>Arthropoda</taxon>
        <taxon>Hexapoda</taxon>
        <taxon>Insecta</taxon>
        <taxon>Pterygota</taxon>
        <taxon>Neoptera</taxon>
        <taxon>Endopterygota</taxon>
        <taxon>Diptera</taxon>
        <taxon>Brachycera</taxon>
        <taxon>Muscomorpha</taxon>
        <taxon>Tephritoidea</taxon>
        <taxon>Tephritidae</taxon>
        <taxon>Ceratitis</taxon>
        <taxon>Ceratitis</taxon>
    </lineage>
</organism>
<reference evidence="1" key="1">
    <citation type="submission" date="2020-11" db="EMBL/GenBank/DDBJ databases">
        <authorList>
            <person name="Whitehead M."/>
        </authorList>
    </citation>
    <scope>NUCLEOTIDE SEQUENCE</scope>
    <source>
        <strain evidence="1">EGII</strain>
    </source>
</reference>
<comment type="caution">
    <text evidence="1">The sequence shown here is derived from an EMBL/GenBank/DDBJ whole genome shotgun (WGS) entry which is preliminary data.</text>
</comment>
<dbReference type="AlphaFoldDB" id="A0A811UV96"/>
<gene>
    <name evidence="1" type="ORF">CCAP1982_LOCUS10725</name>
</gene>
<sequence>MPINLLTFHPYAKKRFSTSSEQEMLVAPSMNQSASAIPTEIANPCPSGLLLRPPQELDKILDDLEF</sequence>
<keyword evidence="2" id="KW-1185">Reference proteome</keyword>
<accession>A0A811UV96</accession>
<dbReference type="EMBL" id="CAJHJT010000033">
    <property type="protein sequence ID" value="CAD7002228.1"/>
    <property type="molecule type" value="Genomic_DNA"/>
</dbReference>